<dbReference type="InterPro" id="IPR003594">
    <property type="entry name" value="HATPase_dom"/>
</dbReference>
<keyword evidence="1" id="KW-0808">Transferase</keyword>
<dbReference type="Gene3D" id="3.30.565.10">
    <property type="entry name" value="Histidine kinase-like ATPase, C-terminal domain"/>
    <property type="match status" value="1"/>
</dbReference>
<gene>
    <name evidence="3" type="ORF">Amac_015320</name>
</gene>
<organism evidence="3 4">
    <name type="scientific">Acrocarpospora macrocephala</name>
    <dbReference type="NCBI Taxonomy" id="150177"/>
    <lineage>
        <taxon>Bacteria</taxon>
        <taxon>Bacillati</taxon>
        <taxon>Actinomycetota</taxon>
        <taxon>Actinomycetes</taxon>
        <taxon>Streptosporangiales</taxon>
        <taxon>Streptosporangiaceae</taxon>
        <taxon>Acrocarpospora</taxon>
    </lineage>
</organism>
<dbReference type="GO" id="GO:0004674">
    <property type="term" value="F:protein serine/threonine kinase activity"/>
    <property type="evidence" value="ECO:0007669"/>
    <property type="project" value="UniProtKB-KW"/>
</dbReference>
<protein>
    <recommendedName>
        <fullName evidence="2">Histidine kinase/HSP90-like ATPase domain-containing protein</fullName>
    </recommendedName>
</protein>
<comment type="caution">
    <text evidence="3">The sequence shown here is derived from an EMBL/GenBank/DDBJ whole genome shotgun (WGS) entry which is preliminary data.</text>
</comment>
<keyword evidence="4" id="KW-1185">Reference proteome</keyword>
<dbReference type="AlphaFoldDB" id="A0A5M3WFT9"/>
<sequence length="147" mass="15612">MPAPDSGVVAVERGKAASKVAGILLSLEFEHGAITQIRHLVQRSAATAGLTGAALDDYVLAVHEAVTNAVKYGNRPRSISIWEESGAFFSEVRDSGPGIPYQTLTSNDLAERSPFGGRGLWLMRHLTRTTIQTGPDGTTIRLAASLP</sequence>
<dbReference type="PANTHER" id="PTHR35526">
    <property type="entry name" value="ANTI-SIGMA-F FACTOR RSBW-RELATED"/>
    <property type="match status" value="1"/>
</dbReference>
<accession>A0A5M3WFT9</accession>
<feature type="domain" description="Histidine kinase/HSP90-like ATPase" evidence="2">
    <location>
        <begin position="32"/>
        <end position="142"/>
    </location>
</feature>
<dbReference type="SUPFAM" id="SSF55874">
    <property type="entry name" value="ATPase domain of HSP90 chaperone/DNA topoisomerase II/histidine kinase"/>
    <property type="match status" value="1"/>
</dbReference>
<dbReference type="OrthoDB" id="4350801at2"/>
<dbReference type="Proteomes" id="UP000331127">
    <property type="component" value="Unassembled WGS sequence"/>
</dbReference>
<evidence type="ECO:0000259" key="2">
    <source>
        <dbReference type="Pfam" id="PF13581"/>
    </source>
</evidence>
<name>A0A5M3WFT9_9ACTN</name>
<keyword evidence="1" id="KW-0418">Kinase</keyword>
<keyword evidence="1" id="KW-0723">Serine/threonine-protein kinase</keyword>
<evidence type="ECO:0000313" key="4">
    <source>
        <dbReference type="Proteomes" id="UP000331127"/>
    </source>
</evidence>
<dbReference type="InterPro" id="IPR036890">
    <property type="entry name" value="HATPase_C_sf"/>
</dbReference>
<evidence type="ECO:0000256" key="1">
    <source>
        <dbReference type="ARBA" id="ARBA00022527"/>
    </source>
</evidence>
<dbReference type="Pfam" id="PF13581">
    <property type="entry name" value="HATPase_c_2"/>
    <property type="match status" value="1"/>
</dbReference>
<dbReference type="CDD" id="cd16936">
    <property type="entry name" value="HATPase_RsbW-like"/>
    <property type="match status" value="1"/>
</dbReference>
<proteinExistence type="predicted"/>
<dbReference type="PANTHER" id="PTHR35526:SF3">
    <property type="entry name" value="ANTI-SIGMA-F FACTOR RSBW"/>
    <property type="match status" value="1"/>
</dbReference>
<dbReference type="InterPro" id="IPR050267">
    <property type="entry name" value="Anti-sigma-factor_SerPK"/>
</dbReference>
<reference evidence="3 4" key="1">
    <citation type="submission" date="2019-10" db="EMBL/GenBank/DDBJ databases">
        <title>Whole genome shotgun sequence of Acrocarpospora macrocephala NBRC 16266.</title>
        <authorList>
            <person name="Ichikawa N."/>
            <person name="Kimura A."/>
            <person name="Kitahashi Y."/>
            <person name="Komaki H."/>
            <person name="Oguchi A."/>
        </authorList>
    </citation>
    <scope>NUCLEOTIDE SEQUENCE [LARGE SCALE GENOMIC DNA]</scope>
    <source>
        <strain evidence="3 4">NBRC 16266</strain>
    </source>
</reference>
<evidence type="ECO:0000313" key="3">
    <source>
        <dbReference type="EMBL" id="GES07937.1"/>
    </source>
</evidence>
<dbReference type="EMBL" id="BLAE01000008">
    <property type="protein sequence ID" value="GES07937.1"/>
    <property type="molecule type" value="Genomic_DNA"/>
</dbReference>